<dbReference type="Pfam" id="PF13714">
    <property type="entry name" value="PEP_mutase"/>
    <property type="match status" value="1"/>
</dbReference>
<dbReference type="OrthoDB" id="1923844at2759"/>
<feature type="region of interest" description="Disordered" evidence="3">
    <location>
        <begin position="1"/>
        <end position="27"/>
    </location>
</feature>
<reference evidence="6" key="3">
    <citation type="submission" date="2025-04" db="UniProtKB">
        <authorList>
            <consortium name="RefSeq"/>
        </authorList>
    </citation>
    <scope>IDENTIFICATION</scope>
    <source>
        <strain evidence="6">CBS 781.70</strain>
    </source>
</reference>
<dbReference type="GeneID" id="54418361"/>
<dbReference type="InterPro" id="IPR039556">
    <property type="entry name" value="ICL/PEPM"/>
</dbReference>
<dbReference type="Gene3D" id="3.20.20.60">
    <property type="entry name" value="Phosphoenolpyruvate-binding domains"/>
    <property type="match status" value="1"/>
</dbReference>
<dbReference type="Proteomes" id="UP000504638">
    <property type="component" value="Unplaced"/>
</dbReference>
<keyword evidence="4 6" id="KW-0456">Lyase</keyword>
<evidence type="ECO:0000313" key="5">
    <source>
        <dbReference type="Proteomes" id="UP000504638"/>
    </source>
</evidence>
<protein>
    <submittedName>
        <fullName evidence="4 6">2,3-Dimethylmalate lyase</fullName>
    </submittedName>
</protein>
<dbReference type="PANTHER" id="PTHR42905:SF2">
    <property type="entry name" value="PHOSPHOENOLPYRUVATE CARBOXYLASE FAMILY PROTEIN"/>
    <property type="match status" value="1"/>
</dbReference>
<dbReference type="InterPro" id="IPR018523">
    <property type="entry name" value="Isocitrate_lyase_ph_CS"/>
</dbReference>
<evidence type="ECO:0000313" key="6">
    <source>
        <dbReference type="RefSeq" id="XP_033530021.1"/>
    </source>
</evidence>
<reference evidence="4 6" key="1">
    <citation type="submission" date="2020-01" db="EMBL/GenBank/DDBJ databases">
        <authorList>
            <consortium name="DOE Joint Genome Institute"/>
            <person name="Haridas S."/>
            <person name="Albert R."/>
            <person name="Binder M."/>
            <person name="Bloem J."/>
            <person name="Labutti K."/>
            <person name="Salamov A."/>
            <person name="Andreopoulos B."/>
            <person name="Baker S.E."/>
            <person name="Barry K."/>
            <person name="Bills G."/>
            <person name="Bluhm B.H."/>
            <person name="Cannon C."/>
            <person name="Castanera R."/>
            <person name="Culley D.E."/>
            <person name="Daum C."/>
            <person name="Ezra D."/>
            <person name="Gonzalez J.B."/>
            <person name="Henrissat B."/>
            <person name="Kuo A."/>
            <person name="Liang C."/>
            <person name="Lipzen A."/>
            <person name="Lutzoni F."/>
            <person name="Magnuson J."/>
            <person name="Mondo S."/>
            <person name="Nolan M."/>
            <person name="Ohm R."/>
            <person name="Pangilinan J."/>
            <person name="Park H.-J."/>
            <person name="Ramirez L."/>
            <person name="Alfaro M."/>
            <person name="Sun H."/>
            <person name="Tritt A."/>
            <person name="Yoshinaga Y."/>
            <person name="Zwiers L.-H."/>
            <person name="Turgeon B.G."/>
            <person name="Goodwin S.B."/>
            <person name="Spatafora J.W."/>
            <person name="Crous P.W."/>
            <person name="Grigoriev I.V."/>
        </authorList>
    </citation>
    <scope>NUCLEOTIDE SEQUENCE</scope>
    <source>
        <strain evidence="4 6">CBS 781.70</strain>
    </source>
</reference>
<organism evidence="4">
    <name type="scientific">Eremomyces bilateralis CBS 781.70</name>
    <dbReference type="NCBI Taxonomy" id="1392243"/>
    <lineage>
        <taxon>Eukaryota</taxon>
        <taxon>Fungi</taxon>
        <taxon>Dikarya</taxon>
        <taxon>Ascomycota</taxon>
        <taxon>Pezizomycotina</taxon>
        <taxon>Dothideomycetes</taxon>
        <taxon>Dothideomycetes incertae sedis</taxon>
        <taxon>Eremomycetales</taxon>
        <taxon>Eremomycetaceae</taxon>
        <taxon>Eremomyces</taxon>
    </lineage>
</organism>
<comment type="similarity">
    <text evidence="2">Belongs to the isocitrate lyase/PEP mutase superfamily.</text>
</comment>
<dbReference type="AlphaFoldDB" id="A0A6G1FRQ1"/>
<name>A0A6G1FRQ1_9PEZI</name>
<dbReference type="EMBL" id="ML975184">
    <property type="protein sequence ID" value="KAF1808390.1"/>
    <property type="molecule type" value="Genomic_DNA"/>
</dbReference>
<gene>
    <name evidence="4 6" type="ORF">P152DRAFT_443828</name>
</gene>
<dbReference type="SUPFAM" id="SSF51621">
    <property type="entry name" value="Phosphoenolpyruvate/pyruvate domain"/>
    <property type="match status" value="1"/>
</dbReference>
<evidence type="ECO:0000256" key="1">
    <source>
        <dbReference type="ARBA" id="ARBA00001050"/>
    </source>
</evidence>
<keyword evidence="5" id="KW-1185">Reference proteome</keyword>
<dbReference type="PANTHER" id="PTHR42905">
    <property type="entry name" value="PHOSPHOENOLPYRUVATE CARBOXYLASE"/>
    <property type="match status" value="1"/>
</dbReference>
<evidence type="ECO:0000256" key="2">
    <source>
        <dbReference type="ARBA" id="ARBA00061405"/>
    </source>
</evidence>
<dbReference type="InterPro" id="IPR040442">
    <property type="entry name" value="Pyrv_kinase-like_dom_sf"/>
</dbReference>
<accession>A0A6G1FRQ1</accession>
<dbReference type="RefSeq" id="XP_033530021.1">
    <property type="nucleotide sequence ID" value="XM_033677791.1"/>
</dbReference>
<comment type="catalytic activity">
    <reaction evidence="1">
        <text>(2S,3R)-3-hydroxybutane-1,2,3-tricarboxylate = pyruvate + succinate</text>
        <dbReference type="Rhea" id="RHEA:16809"/>
        <dbReference type="ChEBI" id="CHEBI:15361"/>
        <dbReference type="ChEBI" id="CHEBI:30031"/>
        <dbReference type="ChEBI" id="CHEBI:57429"/>
        <dbReference type="EC" id="4.1.3.30"/>
    </reaction>
</comment>
<dbReference type="InterPro" id="IPR015813">
    <property type="entry name" value="Pyrv/PenolPyrv_kinase-like_dom"/>
</dbReference>
<dbReference type="GO" id="GO:0046421">
    <property type="term" value="F:methylisocitrate lyase activity"/>
    <property type="evidence" value="ECO:0007669"/>
    <property type="project" value="UniProtKB-EC"/>
</dbReference>
<dbReference type="PROSITE" id="PS00161">
    <property type="entry name" value="ISOCITRATE_LYASE"/>
    <property type="match status" value="1"/>
</dbReference>
<evidence type="ECO:0000256" key="3">
    <source>
        <dbReference type="SAM" id="MobiDB-lite"/>
    </source>
</evidence>
<dbReference type="FunFam" id="3.20.20.60:FF:000009">
    <property type="entry name" value="2-methylisocitrate lyase"/>
    <property type="match status" value="1"/>
</dbReference>
<proteinExistence type="inferred from homology"/>
<evidence type="ECO:0000313" key="4">
    <source>
        <dbReference type="EMBL" id="KAF1808390.1"/>
    </source>
</evidence>
<sequence length="318" mass="33550">MSSADVAAPAAPNVSQDPYPPGSSATKLRQMLDGSSDIVVCPGVYDGFSARIALEVGFDALYMTGAGTTASKLGQADLGIAQLHDMRANAEMISSLNPSVPVIADMDTGYGGPIMVARSVTQYAMSGVAGFHIEDQVQAKRCGHLQGKQLVDIETFVSRIRAAVAARQKIGSDIVVIARTDALQSFGYDESVRRLKAARDAGADVAFLEGLDSVEMGKQIVQDMAPTPVLLNMVEHGTTPTMSVKEAKEIGFRLIIWPFAALAPAYVAIKATMEKLKQDGVAEAPKELSPRRLFEVCGLGESMALDKAAGGQAFEKGA</sequence>
<dbReference type="CDD" id="cd00377">
    <property type="entry name" value="ICL_PEPM"/>
    <property type="match status" value="1"/>
</dbReference>
<reference evidence="6" key="2">
    <citation type="submission" date="2020-04" db="EMBL/GenBank/DDBJ databases">
        <authorList>
            <consortium name="NCBI Genome Project"/>
        </authorList>
    </citation>
    <scope>NUCLEOTIDE SEQUENCE</scope>
    <source>
        <strain evidence="6">CBS 781.70</strain>
    </source>
</reference>